<dbReference type="GO" id="GO:0006526">
    <property type="term" value="P:L-arginine biosynthetic process"/>
    <property type="evidence" value="ECO:0007669"/>
    <property type="project" value="UniProtKB-KW"/>
</dbReference>
<name>A0A6J6NP45_9ZZZZ</name>
<dbReference type="EMBL" id="CAEZXO010000002">
    <property type="protein sequence ID" value="CAB4687956.1"/>
    <property type="molecule type" value="Genomic_DNA"/>
</dbReference>
<dbReference type="NCBIfam" id="TIGR00761">
    <property type="entry name" value="argB"/>
    <property type="match status" value="1"/>
</dbReference>
<dbReference type="GO" id="GO:0003991">
    <property type="term" value="F:acetylglutamate kinase activity"/>
    <property type="evidence" value="ECO:0007669"/>
    <property type="project" value="InterPro"/>
</dbReference>
<evidence type="ECO:0000313" key="13">
    <source>
        <dbReference type="EMBL" id="CAB4833591.1"/>
    </source>
</evidence>
<dbReference type="InterPro" id="IPR001048">
    <property type="entry name" value="Asp/Glu/Uridylate_kinase"/>
</dbReference>
<evidence type="ECO:0000313" key="14">
    <source>
        <dbReference type="EMBL" id="CAB4872831.1"/>
    </source>
</evidence>
<dbReference type="EMBL" id="CAFBNH010000002">
    <property type="protein sequence ID" value="CAB4940031.1"/>
    <property type="molecule type" value="Genomic_DNA"/>
</dbReference>
<dbReference type="Pfam" id="PF00696">
    <property type="entry name" value="AA_kinase"/>
    <property type="match status" value="1"/>
</dbReference>
<accession>A0A6J6NP45</accession>
<sequence length="266" mass="27129">MIVVKYGGHAMSDENGLFARAIQSAIALGEECVIVHGGGPQINEALALAGIESSFIGGFRITSPEAFAVIQKVLSGDVLTGVVAQLREAGINAVGVSGRDGGLLVAKKLRSLVDGTQADLGLVGEVVRVDVALLQTLLAGGFVPVVAPISIEGDDAGENSKVGLNVNADLAAGAIAGALHASSLIVMTDVAGIYRDWPDTESFISSISVSELRAIKNDFSEGMAPKVLACLNAIDAGTQSVRIIDGNDPESFANALRGIGGTVVRP</sequence>
<evidence type="ECO:0000256" key="2">
    <source>
        <dbReference type="ARBA" id="ARBA00022605"/>
    </source>
</evidence>
<dbReference type="PANTHER" id="PTHR23342:SF0">
    <property type="entry name" value="N-ACETYLGLUTAMATE SYNTHASE, MITOCHONDRIAL"/>
    <property type="match status" value="1"/>
</dbReference>
<feature type="domain" description="Aspartate/glutamate/uridylate kinase" evidence="8">
    <location>
        <begin position="1"/>
        <end position="245"/>
    </location>
</feature>
<dbReference type="PRINTS" id="PR00474">
    <property type="entry name" value="GLU5KINASE"/>
</dbReference>
<keyword evidence="1" id="KW-0055">Arginine biosynthesis</keyword>
<proteinExistence type="inferred from homology"/>
<keyword evidence="6" id="KW-0067">ATP-binding</keyword>
<protein>
    <submittedName>
        <fullName evidence="10">Unannotated protein</fullName>
    </submittedName>
</protein>
<dbReference type="EMBL" id="CAFBOC010000004">
    <property type="protein sequence ID" value="CAB4971643.1"/>
    <property type="molecule type" value="Genomic_DNA"/>
</dbReference>
<evidence type="ECO:0000313" key="16">
    <source>
        <dbReference type="EMBL" id="CAB4971643.1"/>
    </source>
</evidence>
<dbReference type="PIRSF" id="PIRSF000728">
    <property type="entry name" value="NAGK"/>
    <property type="match status" value="1"/>
</dbReference>
<dbReference type="GO" id="GO:0005524">
    <property type="term" value="F:ATP binding"/>
    <property type="evidence" value="ECO:0007669"/>
    <property type="project" value="UniProtKB-KW"/>
</dbReference>
<evidence type="ECO:0000313" key="10">
    <source>
        <dbReference type="EMBL" id="CAB4687956.1"/>
    </source>
</evidence>
<evidence type="ECO:0000313" key="11">
    <source>
        <dbReference type="EMBL" id="CAB4719442.1"/>
    </source>
</evidence>
<evidence type="ECO:0000313" key="9">
    <source>
        <dbReference type="EMBL" id="CAB4329205.1"/>
    </source>
</evidence>
<dbReference type="EMBL" id="CAFABH010000046">
    <property type="protein sequence ID" value="CAB4833591.1"/>
    <property type="molecule type" value="Genomic_DNA"/>
</dbReference>
<keyword evidence="2" id="KW-0028">Amino-acid biosynthesis</keyword>
<evidence type="ECO:0000256" key="4">
    <source>
        <dbReference type="ARBA" id="ARBA00022741"/>
    </source>
</evidence>
<reference evidence="10" key="1">
    <citation type="submission" date="2020-05" db="EMBL/GenBank/DDBJ databases">
        <authorList>
            <person name="Chiriac C."/>
            <person name="Salcher M."/>
            <person name="Ghai R."/>
            <person name="Kavagutti S V."/>
        </authorList>
    </citation>
    <scope>NUCLEOTIDE SEQUENCE</scope>
</reference>
<evidence type="ECO:0000256" key="5">
    <source>
        <dbReference type="ARBA" id="ARBA00022777"/>
    </source>
</evidence>
<evidence type="ECO:0000313" key="12">
    <source>
        <dbReference type="EMBL" id="CAB4777865.1"/>
    </source>
</evidence>
<dbReference type="EMBL" id="CAEZZW010000002">
    <property type="protein sequence ID" value="CAB4777865.1"/>
    <property type="molecule type" value="Genomic_DNA"/>
</dbReference>
<dbReference type="Gene3D" id="3.40.1160.10">
    <property type="entry name" value="Acetylglutamate kinase-like"/>
    <property type="match status" value="1"/>
</dbReference>
<evidence type="ECO:0000313" key="15">
    <source>
        <dbReference type="EMBL" id="CAB4940031.1"/>
    </source>
</evidence>
<keyword evidence="4" id="KW-0547">Nucleotide-binding</keyword>
<dbReference type="SUPFAM" id="SSF53633">
    <property type="entry name" value="Carbamate kinase-like"/>
    <property type="match status" value="1"/>
</dbReference>
<dbReference type="InterPro" id="IPR004662">
    <property type="entry name" value="AcgluKinase_fam"/>
</dbReference>
<evidence type="ECO:0000256" key="6">
    <source>
        <dbReference type="ARBA" id="ARBA00022840"/>
    </source>
</evidence>
<dbReference type="HAMAP" id="MF_00082">
    <property type="entry name" value="ArgB"/>
    <property type="match status" value="1"/>
</dbReference>
<gene>
    <name evidence="10" type="ORF">UFOPK2510_00475</name>
    <name evidence="11" type="ORF">UFOPK2718_00360</name>
    <name evidence="12" type="ORF">UFOPK2936_00665</name>
    <name evidence="13" type="ORF">UFOPK3174_01501</name>
    <name evidence="14" type="ORF">UFOPK3328_01165</name>
    <name evidence="15" type="ORF">UFOPK3779_00470</name>
    <name evidence="16" type="ORF">UFOPK3913_00463</name>
    <name evidence="9" type="ORF">UFOPK4107_00005</name>
</gene>
<dbReference type="EMBL" id="CAESAE010000001">
    <property type="protein sequence ID" value="CAB4329205.1"/>
    <property type="molecule type" value="Genomic_DNA"/>
</dbReference>
<keyword evidence="5" id="KW-0418">Kinase</keyword>
<dbReference type="InterPro" id="IPR001057">
    <property type="entry name" value="Glu/AcGlu_kinase"/>
</dbReference>
<dbReference type="EMBL" id="CAFBLD010000008">
    <property type="protein sequence ID" value="CAB4872831.1"/>
    <property type="molecule type" value="Genomic_DNA"/>
</dbReference>
<organism evidence="10">
    <name type="scientific">freshwater metagenome</name>
    <dbReference type="NCBI Taxonomy" id="449393"/>
    <lineage>
        <taxon>unclassified sequences</taxon>
        <taxon>metagenomes</taxon>
        <taxon>ecological metagenomes</taxon>
    </lineage>
</organism>
<dbReference type="GO" id="GO:0005737">
    <property type="term" value="C:cytoplasm"/>
    <property type="evidence" value="ECO:0007669"/>
    <property type="project" value="InterPro"/>
</dbReference>
<evidence type="ECO:0000256" key="7">
    <source>
        <dbReference type="ARBA" id="ARBA00029440"/>
    </source>
</evidence>
<dbReference type="PANTHER" id="PTHR23342">
    <property type="entry name" value="N-ACETYLGLUTAMATE SYNTHASE"/>
    <property type="match status" value="1"/>
</dbReference>
<dbReference type="AlphaFoldDB" id="A0A6J6NP45"/>
<dbReference type="InterPro" id="IPR036393">
    <property type="entry name" value="AceGlu_kinase-like_sf"/>
</dbReference>
<evidence type="ECO:0000256" key="3">
    <source>
        <dbReference type="ARBA" id="ARBA00022679"/>
    </source>
</evidence>
<evidence type="ECO:0000259" key="8">
    <source>
        <dbReference type="Pfam" id="PF00696"/>
    </source>
</evidence>
<dbReference type="EMBL" id="CAEZYM010000002">
    <property type="protein sequence ID" value="CAB4719442.1"/>
    <property type="molecule type" value="Genomic_DNA"/>
</dbReference>
<comment type="pathway">
    <text evidence="7">Amino-acid biosynthesis.</text>
</comment>
<evidence type="ECO:0000256" key="1">
    <source>
        <dbReference type="ARBA" id="ARBA00022571"/>
    </source>
</evidence>
<keyword evidence="3" id="KW-0808">Transferase</keyword>
<dbReference type="InterPro" id="IPR037528">
    <property type="entry name" value="ArgB"/>
</dbReference>